<gene>
    <name evidence="14" type="ORF">EI71_00715</name>
</gene>
<dbReference type="GO" id="GO:0003677">
    <property type="term" value="F:DNA binding"/>
    <property type="evidence" value="ECO:0007669"/>
    <property type="project" value="UniProtKB-KW"/>
</dbReference>
<name>A0A397RXE3_9MOLU</name>
<dbReference type="InterPro" id="IPR027417">
    <property type="entry name" value="P-loop_NTPase"/>
</dbReference>
<dbReference type="PANTHER" id="PTHR11070:SF2">
    <property type="entry name" value="ATP-DEPENDENT DNA HELICASE SRS2"/>
    <property type="match status" value="1"/>
</dbReference>
<dbReference type="OrthoDB" id="9810135at2"/>
<keyword evidence="5 11" id="KW-0067">ATP-binding</keyword>
<dbReference type="AlphaFoldDB" id="A0A397RXE3"/>
<evidence type="ECO:0000259" key="12">
    <source>
        <dbReference type="PROSITE" id="PS51198"/>
    </source>
</evidence>
<dbReference type="GO" id="GO:0005524">
    <property type="term" value="F:ATP binding"/>
    <property type="evidence" value="ECO:0007669"/>
    <property type="project" value="UniProtKB-UniRule"/>
</dbReference>
<dbReference type="Gene3D" id="1.10.10.160">
    <property type="match status" value="1"/>
</dbReference>
<evidence type="ECO:0000313" key="15">
    <source>
        <dbReference type="Proteomes" id="UP000266506"/>
    </source>
</evidence>
<dbReference type="PANTHER" id="PTHR11070">
    <property type="entry name" value="UVRD / RECB / PCRA DNA HELICASE FAMILY MEMBER"/>
    <property type="match status" value="1"/>
</dbReference>
<accession>A0A397RXE3</accession>
<dbReference type="InterPro" id="IPR014016">
    <property type="entry name" value="UvrD-like_ATP-bd"/>
</dbReference>
<evidence type="ECO:0000313" key="14">
    <source>
        <dbReference type="EMBL" id="RIA77932.1"/>
    </source>
</evidence>
<dbReference type="PROSITE" id="PS51198">
    <property type="entry name" value="UVRD_HELICASE_ATP_BIND"/>
    <property type="match status" value="1"/>
</dbReference>
<comment type="caution">
    <text evidence="14">The sequence shown here is derived from an EMBL/GenBank/DDBJ whole genome shotgun (WGS) entry which is preliminary data.</text>
</comment>
<comment type="similarity">
    <text evidence="1">Belongs to the helicase family. UvrD subfamily.</text>
</comment>
<evidence type="ECO:0000256" key="3">
    <source>
        <dbReference type="ARBA" id="ARBA00022801"/>
    </source>
</evidence>
<dbReference type="Gene3D" id="1.10.486.10">
    <property type="entry name" value="PCRA, domain 4"/>
    <property type="match status" value="1"/>
</dbReference>
<protein>
    <recommendedName>
        <fullName evidence="9">DNA 3'-5' helicase</fullName>
        <ecNumber evidence="9">5.6.2.4</ecNumber>
    </recommendedName>
</protein>
<evidence type="ECO:0000256" key="9">
    <source>
        <dbReference type="ARBA" id="ARBA00034808"/>
    </source>
</evidence>
<comment type="catalytic activity">
    <reaction evidence="10">
        <text>ATP + H2O = ADP + phosphate + H(+)</text>
        <dbReference type="Rhea" id="RHEA:13065"/>
        <dbReference type="ChEBI" id="CHEBI:15377"/>
        <dbReference type="ChEBI" id="CHEBI:15378"/>
        <dbReference type="ChEBI" id="CHEBI:30616"/>
        <dbReference type="ChEBI" id="CHEBI:43474"/>
        <dbReference type="ChEBI" id="CHEBI:456216"/>
        <dbReference type="EC" id="5.6.2.4"/>
    </reaction>
</comment>
<evidence type="ECO:0000256" key="7">
    <source>
        <dbReference type="ARBA" id="ARBA00023235"/>
    </source>
</evidence>
<keyword evidence="2 11" id="KW-0547">Nucleotide-binding</keyword>
<evidence type="ECO:0000256" key="8">
    <source>
        <dbReference type="ARBA" id="ARBA00034617"/>
    </source>
</evidence>
<dbReference type="Pfam" id="PF13361">
    <property type="entry name" value="UvrD_C"/>
    <property type="match status" value="2"/>
</dbReference>
<sequence>MEYLNQLNKEQYKAVTTNSKRVLVASSAGSGKTKVLTTRIKYLLDNGVSPNEIIAFTFTKRAAKEMIYRLNNKFNNIYTFHSYSYKMLLNAKDELGFNKFDSIRIVTEEYELYILNEIINDLNIKYSPKSLMQFITKRKNNLEYKFKTTDEARIYNQVYYKFQEYMMQRGEIDFDDMISLFLNNIDNISFKDSILNQCKYILVDEFQDTNQIQYELLKKLSSKYNNLFCVGDINQLIYSFRSSDVRIINEFKDSADEIIYLNQNYRCASNILEKANNLIKHNHNLQSDIYSNINPKFKVIYHELPDTSYQAWEVASTIKRFIEKGNYKPNEIAVLFRNNYQSTEIEYELKRNNIPFIAYGKLKFFKIASTRRMIALYQFLDNPSDYILLLQALQIDDIFYDLIIKRIKSTNKSPLDIIIEMNISDISTKAQAIKELLTIISKYDRKQLFESLLEILFNNPTDKELEYLRALKDIMINSQLKTNKEILDNILLSDDEDINEMGVNLITIHRAKGLEFKCVFIISVNDKIIPQSLKNEDDIKEERRLLYVAMTRAKEYLYLSSAEYHIIHGMRKRLNPSIFVNELNWTGFCLFECFTKLCIFDRIVLEVIKNDNWNYIQQIEIVEI</sequence>
<keyword evidence="15" id="KW-1185">Reference proteome</keyword>
<evidence type="ECO:0000256" key="6">
    <source>
        <dbReference type="ARBA" id="ARBA00023125"/>
    </source>
</evidence>
<keyword evidence="6" id="KW-0238">DNA-binding</keyword>
<dbReference type="InParanoid" id="A0A397RXE3"/>
<dbReference type="EMBL" id="QXEV01000005">
    <property type="protein sequence ID" value="RIA77932.1"/>
    <property type="molecule type" value="Genomic_DNA"/>
</dbReference>
<dbReference type="SUPFAM" id="SSF52540">
    <property type="entry name" value="P-loop containing nucleoside triphosphate hydrolases"/>
    <property type="match status" value="1"/>
</dbReference>
<dbReference type="Gene3D" id="3.40.50.300">
    <property type="entry name" value="P-loop containing nucleotide triphosphate hydrolases"/>
    <property type="match status" value="2"/>
</dbReference>
<evidence type="ECO:0000256" key="5">
    <source>
        <dbReference type="ARBA" id="ARBA00022840"/>
    </source>
</evidence>
<evidence type="ECO:0000259" key="13">
    <source>
        <dbReference type="PROSITE" id="PS51217"/>
    </source>
</evidence>
<organism evidence="14 15">
    <name type="scientific">Anaeroplasma bactoclasticum</name>
    <dbReference type="NCBI Taxonomy" id="2088"/>
    <lineage>
        <taxon>Bacteria</taxon>
        <taxon>Bacillati</taxon>
        <taxon>Mycoplasmatota</taxon>
        <taxon>Mollicutes</taxon>
        <taxon>Anaeroplasmatales</taxon>
        <taxon>Anaeroplasmataceae</taxon>
        <taxon>Anaeroplasma</taxon>
    </lineage>
</organism>
<dbReference type="CDD" id="cd17932">
    <property type="entry name" value="DEXQc_UvrD"/>
    <property type="match status" value="1"/>
</dbReference>
<evidence type="ECO:0000256" key="4">
    <source>
        <dbReference type="ARBA" id="ARBA00022806"/>
    </source>
</evidence>
<feature type="domain" description="UvrD-like helicase ATP-binding" evidence="12">
    <location>
        <begin position="5"/>
        <end position="268"/>
    </location>
</feature>
<feature type="binding site" evidence="11">
    <location>
        <begin position="26"/>
        <end position="33"/>
    </location>
    <ligand>
        <name>ATP</name>
        <dbReference type="ChEBI" id="CHEBI:30616"/>
    </ligand>
</feature>
<keyword evidence="4 11" id="KW-0347">Helicase</keyword>
<evidence type="ECO:0000256" key="10">
    <source>
        <dbReference type="ARBA" id="ARBA00048988"/>
    </source>
</evidence>
<dbReference type="Pfam" id="PF00580">
    <property type="entry name" value="UvrD-helicase"/>
    <property type="match status" value="1"/>
</dbReference>
<evidence type="ECO:0000256" key="1">
    <source>
        <dbReference type="ARBA" id="ARBA00009922"/>
    </source>
</evidence>
<evidence type="ECO:0000256" key="2">
    <source>
        <dbReference type="ARBA" id="ARBA00022741"/>
    </source>
</evidence>
<proteinExistence type="inferred from homology"/>
<dbReference type="EC" id="5.6.2.4" evidence="9"/>
<dbReference type="GO" id="GO:0000725">
    <property type="term" value="P:recombinational repair"/>
    <property type="evidence" value="ECO:0007669"/>
    <property type="project" value="TreeGrafter"/>
</dbReference>
<dbReference type="GO" id="GO:0043138">
    <property type="term" value="F:3'-5' DNA helicase activity"/>
    <property type="evidence" value="ECO:0007669"/>
    <property type="project" value="UniProtKB-EC"/>
</dbReference>
<feature type="domain" description="UvrD-like helicase C-terminal" evidence="13">
    <location>
        <begin position="269"/>
        <end position="513"/>
    </location>
</feature>
<dbReference type="PROSITE" id="PS51217">
    <property type="entry name" value="UVRD_HELICASE_CTER"/>
    <property type="match status" value="1"/>
</dbReference>
<reference evidence="14 15" key="1">
    <citation type="submission" date="2018-08" db="EMBL/GenBank/DDBJ databases">
        <title>Genomic Encyclopedia of Archaeal and Bacterial Type Strains, Phase II (KMG-II): from individual species to whole genera.</title>
        <authorList>
            <person name="Goeker M."/>
        </authorList>
    </citation>
    <scope>NUCLEOTIDE SEQUENCE [LARGE SCALE GENOMIC DNA]</scope>
    <source>
        <strain evidence="14 15">ATCC 27112</strain>
    </source>
</reference>
<dbReference type="InterPro" id="IPR013986">
    <property type="entry name" value="DExx_box_DNA_helicase_dom_sf"/>
</dbReference>
<dbReference type="GO" id="GO:0016887">
    <property type="term" value="F:ATP hydrolysis activity"/>
    <property type="evidence" value="ECO:0007669"/>
    <property type="project" value="RHEA"/>
</dbReference>
<dbReference type="Proteomes" id="UP000266506">
    <property type="component" value="Unassembled WGS sequence"/>
</dbReference>
<dbReference type="InterPro" id="IPR014017">
    <property type="entry name" value="DNA_helicase_UvrD-like_C"/>
</dbReference>
<dbReference type="InterPro" id="IPR000212">
    <property type="entry name" value="DNA_helicase_UvrD/REP"/>
</dbReference>
<keyword evidence="7" id="KW-0413">Isomerase</keyword>
<evidence type="ECO:0000256" key="11">
    <source>
        <dbReference type="PROSITE-ProRule" id="PRU00560"/>
    </source>
</evidence>
<keyword evidence="3 11" id="KW-0378">Hydrolase</keyword>
<comment type="catalytic activity">
    <reaction evidence="8">
        <text>Couples ATP hydrolysis with the unwinding of duplex DNA by translocating in the 3'-5' direction.</text>
        <dbReference type="EC" id="5.6.2.4"/>
    </reaction>
</comment>